<evidence type="ECO:0000313" key="2">
    <source>
        <dbReference type="Proteomes" id="UP000033881"/>
    </source>
</evidence>
<evidence type="ECO:0000313" key="1">
    <source>
        <dbReference type="EMBL" id="KKQ97002.1"/>
    </source>
</evidence>
<organism evidence="1 2">
    <name type="scientific">Candidatus Woesebacteria bacterium GW2011_GWB1_39_12</name>
    <dbReference type="NCBI Taxonomy" id="1618574"/>
    <lineage>
        <taxon>Bacteria</taxon>
        <taxon>Candidatus Woeseibacteriota</taxon>
    </lineage>
</organism>
<dbReference type="EMBL" id="LBWB01000055">
    <property type="protein sequence ID" value="KKQ97002.1"/>
    <property type="molecule type" value="Genomic_DNA"/>
</dbReference>
<name>A0A0G0M135_9BACT</name>
<comment type="caution">
    <text evidence="1">The sequence shown here is derived from an EMBL/GenBank/DDBJ whole genome shotgun (WGS) entry which is preliminary data.</text>
</comment>
<dbReference type="Proteomes" id="UP000033881">
    <property type="component" value="Unassembled WGS sequence"/>
</dbReference>
<dbReference type="AlphaFoldDB" id="A0A0G0M135"/>
<reference evidence="1 2" key="1">
    <citation type="journal article" date="2015" name="Nature">
        <title>rRNA introns, odd ribosomes, and small enigmatic genomes across a large radiation of phyla.</title>
        <authorList>
            <person name="Brown C.T."/>
            <person name="Hug L.A."/>
            <person name="Thomas B.C."/>
            <person name="Sharon I."/>
            <person name="Castelle C.J."/>
            <person name="Singh A."/>
            <person name="Wilkins M.J."/>
            <person name="Williams K.H."/>
            <person name="Banfield J.F."/>
        </authorList>
    </citation>
    <scope>NUCLEOTIDE SEQUENCE [LARGE SCALE GENOMIC DNA]</scope>
</reference>
<gene>
    <name evidence="1" type="ORF">UT24_C0055G0006</name>
</gene>
<accession>A0A0G0M135</accession>
<proteinExistence type="predicted"/>
<protein>
    <submittedName>
        <fullName evidence="1">Uncharacterized protein</fullName>
    </submittedName>
</protein>
<sequence>MKNRYLPLIFLICLHLFFLMNLQFTAWPEMLSYPDDNASFRLDFISNK</sequence>